<dbReference type="GO" id="GO:0006935">
    <property type="term" value="P:chemotaxis"/>
    <property type="evidence" value="ECO:0007669"/>
    <property type="project" value="UniProtKB-KW"/>
</dbReference>
<keyword evidence="10" id="KW-0418">Kinase</keyword>
<evidence type="ECO:0000256" key="13">
    <source>
        <dbReference type="ARBA" id="ARBA00035100"/>
    </source>
</evidence>
<evidence type="ECO:0000256" key="6">
    <source>
        <dbReference type="ARBA" id="ARBA00022500"/>
    </source>
</evidence>
<dbReference type="NCBIfam" id="NF007835">
    <property type="entry name" value="PRK10547.1"/>
    <property type="match status" value="1"/>
</dbReference>
<dbReference type="InterPro" id="IPR008207">
    <property type="entry name" value="Sig_transdc_His_kin_Hpt_dom"/>
</dbReference>
<evidence type="ECO:0000256" key="1">
    <source>
        <dbReference type="ARBA" id="ARBA00000085"/>
    </source>
</evidence>
<comment type="function">
    <text evidence="13">Involved in the transmission of sensory signals from the chemoreceptors to the flagellar motors. CheA is autophosphorylated; it can transfer its phosphate group to either CheB or CheY.</text>
</comment>
<dbReference type="SUPFAM" id="SSF47226">
    <property type="entry name" value="Histidine-containing phosphotransfer domain, HPT domain"/>
    <property type="match status" value="1"/>
</dbReference>
<keyword evidence="15" id="KW-0175">Coiled coil</keyword>
<dbReference type="InterPro" id="IPR015162">
    <property type="entry name" value="CheY-binding"/>
</dbReference>
<dbReference type="InterPro" id="IPR003594">
    <property type="entry name" value="HATPase_dom"/>
</dbReference>
<name>A0AAP5QE09_9BURK</name>
<evidence type="ECO:0000259" key="19">
    <source>
        <dbReference type="PROSITE" id="PS50894"/>
    </source>
</evidence>
<evidence type="ECO:0000256" key="3">
    <source>
        <dbReference type="ARBA" id="ARBA00012438"/>
    </source>
</evidence>
<feature type="domain" description="Histidine kinase" evidence="17">
    <location>
        <begin position="414"/>
        <end position="622"/>
    </location>
</feature>
<organism evidence="20 21">
    <name type="scientific">Paraburkholderia fungorum</name>
    <dbReference type="NCBI Taxonomy" id="134537"/>
    <lineage>
        <taxon>Bacteria</taxon>
        <taxon>Pseudomonadati</taxon>
        <taxon>Pseudomonadota</taxon>
        <taxon>Betaproteobacteria</taxon>
        <taxon>Burkholderiales</taxon>
        <taxon>Burkholderiaceae</taxon>
        <taxon>Paraburkholderia</taxon>
    </lineage>
</organism>
<evidence type="ECO:0000259" key="17">
    <source>
        <dbReference type="PROSITE" id="PS50109"/>
    </source>
</evidence>
<keyword evidence="8" id="KW-0808">Transferase</keyword>
<feature type="region of interest" description="Disordered" evidence="16">
    <location>
        <begin position="270"/>
        <end position="317"/>
    </location>
</feature>
<dbReference type="CDD" id="cd16916">
    <property type="entry name" value="HATPase_CheA-like"/>
    <property type="match status" value="1"/>
</dbReference>
<dbReference type="CDD" id="cd00731">
    <property type="entry name" value="CheA_reg"/>
    <property type="match status" value="1"/>
</dbReference>
<evidence type="ECO:0000256" key="8">
    <source>
        <dbReference type="ARBA" id="ARBA00022679"/>
    </source>
</evidence>
<dbReference type="Pfam" id="PF02518">
    <property type="entry name" value="HATPase_c"/>
    <property type="match status" value="1"/>
</dbReference>
<evidence type="ECO:0000256" key="2">
    <source>
        <dbReference type="ARBA" id="ARBA00004496"/>
    </source>
</evidence>
<dbReference type="EC" id="2.7.13.3" evidence="3"/>
<dbReference type="PROSITE" id="PS50109">
    <property type="entry name" value="HIS_KIN"/>
    <property type="match status" value="1"/>
</dbReference>
<proteinExistence type="predicted"/>
<dbReference type="FunFam" id="2.30.30.40:FF:000048">
    <property type="entry name" value="Chemotaxis protein CheA, putative"/>
    <property type="match status" value="1"/>
</dbReference>
<reference evidence="20" key="1">
    <citation type="submission" date="2022-08" db="EMBL/GenBank/DDBJ databases">
        <authorList>
            <person name="Kim S.-J."/>
        </authorList>
    </citation>
    <scope>NUCLEOTIDE SEQUENCE</scope>
    <source>
        <strain evidence="20">KJ</strain>
    </source>
</reference>
<evidence type="ECO:0000256" key="14">
    <source>
        <dbReference type="PROSITE-ProRule" id="PRU00110"/>
    </source>
</evidence>
<feature type="domain" description="CheW-like" evidence="18">
    <location>
        <begin position="624"/>
        <end position="759"/>
    </location>
</feature>
<evidence type="ECO:0000256" key="4">
    <source>
        <dbReference type="ARBA" id="ARBA00021495"/>
    </source>
</evidence>
<dbReference type="PRINTS" id="PR00344">
    <property type="entry name" value="BCTRLSENSOR"/>
</dbReference>
<evidence type="ECO:0000256" key="5">
    <source>
        <dbReference type="ARBA" id="ARBA00022490"/>
    </source>
</evidence>
<keyword evidence="6" id="KW-0145">Chemotaxis</keyword>
<evidence type="ECO:0000256" key="12">
    <source>
        <dbReference type="ARBA" id="ARBA00023012"/>
    </source>
</evidence>
<dbReference type="InterPro" id="IPR051315">
    <property type="entry name" value="Bact_Chemotaxis_CheA"/>
</dbReference>
<evidence type="ECO:0000256" key="10">
    <source>
        <dbReference type="ARBA" id="ARBA00022777"/>
    </source>
</evidence>
<feature type="compositionally biased region" description="Pro residues" evidence="16">
    <location>
        <begin position="137"/>
        <end position="149"/>
    </location>
</feature>
<gene>
    <name evidence="20" type="primary">cheA</name>
    <name evidence="20" type="ORF">ParKJ_31865</name>
</gene>
<dbReference type="InterPro" id="IPR004105">
    <property type="entry name" value="CheA-like_dim"/>
</dbReference>
<dbReference type="GO" id="GO:0005737">
    <property type="term" value="C:cytoplasm"/>
    <property type="evidence" value="ECO:0007669"/>
    <property type="project" value="UniProtKB-SubCell"/>
</dbReference>
<dbReference type="GO" id="GO:0000155">
    <property type="term" value="F:phosphorelay sensor kinase activity"/>
    <property type="evidence" value="ECO:0007669"/>
    <property type="project" value="InterPro"/>
</dbReference>
<feature type="region of interest" description="Disordered" evidence="16">
    <location>
        <begin position="350"/>
        <end position="374"/>
    </location>
</feature>
<dbReference type="InterPro" id="IPR002545">
    <property type="entry name" value="CheW-lke_dom"/>
</dbReference>
<dbReference type="FunFam" id="3.30.565.10:FF:000016">
    <property type="entry name" value="Chemotaxis protein CheA, putative"/>
    <property type="match status" value="1"/>
</dbReference>
<dbReference type="InterPro" id="IPR036061">
    <property type="entry name" value="CheW-like_dom_sf"/>
</dbReference>
<dbReference type="SMART" id="SM00260">
    <property type="entry name" value="CheW"/>
    <property type="match status" value="1"/>
</dbReference>
<dbReference type="SUPFAM" id="SSF55052">
    <property type="entry name" value="CheY-binding domain of CheA"/>
    <property type="match status" value="1"/>
</dbReference>
<dbReference type="InterPro" id="IPR035891">
    <property type="entry name" value="CheY-binding_CheA"/>
</dbReference>
<keyword evidence="12" id="KW-0902">Two-component regulatory system</keyword>
<protein>
    <recommendedName>
        <fullName evidence="4">Chemotaxis protein CheA</fullName>
        <ecNumber evidence="3">2.7.13.3</ecNumber>
    </recommendedName>
</protein>
<comment type="subcellular location">
    <subcellularLocation>
        <location evidence="2">Cytoplasm</location>
    </subcellularLocation>
</comment>
<evidence type="ECO:0000256" key="16">
    <source>
        <dbReference type="SAM" id="MobiDB-lite"/>
    </source>
</evidence>
<feature type="domain" description="HPt" evidence="19">
    <location>
        <begin position="1"/>
        <end position="105"/>
    </location>
</feature>
<keyword evidence="9" id="KW-0547">Nucleotide-binding</keyword>
<dbReference type="SMART" id="SM00073">
    <property type="entry name" value="HPT"/>
    <property type="match status" value="1"/>
</dbReference>
<evidence type="ECO:0000256" key="7">
    <source>
        <dbReference type="ARBA" id="ARBA00022553"/>
    </source>
</evidence>
<dbReference type="SUPFAM" id="SSF47384">
    <property type="entry name" value="Homodimeric domain of signal transducing histidine kinase"/>
    <property type="match status" value="1"/>
</dbReference>
<dbReference type="Gene3D" id="1.10.287.560">
    <property type="entry name" value="Histidine kinase CheA-like, homodimeric domain"/>
    <property type="match status" value="1"/>
</dbReference>
<dbReference type="PROSITE" id="PS50851">
    <property type="entry name" value="CHEW"/>
    <property type="match status" value="1"/>
</dbReference>
<dbReference type="InterPro" id="IPR005467">
    <property type="entry name" value="His_kinase_dom"/>
</dbReference>
<evidence type="ECO:0000256" key="9">
    <source>
        <dbReference type="ARBA" id="ARBA00022741"/>
    </source>
</evidence>
<evidence type="ECO:0000256" key="11">
    <source>
        <dbReference type="ARBA" id="ARBA00022840"/>
    </source>
</evidence>
<dbReference type="Pfam" id="PF01584">
    <property type="entry name" value="CheW"/>
    <property type="match status" value="1"/>
</dbReference>
<dbReference type="InterPro" id="IPR037006">
    <property type="entry name" value="CheA-like_homodim_sf"/>
</dbReference>
<feature type="region of interest" description="Disordered" evidence="16">
    <location>
        <begin position="131"/>
        <end position="168"/>
    </location>
</feature>
<feature type="modified residue" description="Phosphohistidine" evidence="14">
    <location>
        <position position="48"/>
    </location>
</feature>
<dbReference type="SMART" id="SM01231">
    <property type="entry name" value="H-kinase_dim"/>
    <property type="match status" value="1"/>
</dbReference>
<dbReference type="InterPro" id="IPR036641">
    <property type="entry name" value="HPT_dom_sf"/>
</dbReference>
<evidence type="ECO:0000313" key="21">
    <source>
        <dbReference type="Proteomes" id="UP001246473"/>
    </source>
</evidence>
<dbReference type="Pfam" id="PF01627">
    <property type="entry name" value="Hpt"/>
    <property type="match status" value="1"/>
</dbReference>
<dbReference type="AlphaFoldDB" id="A0AAP5QE09"/>
<keyword evidence="7 14" id="KW-0597">Phosphoprotein</keyword>
<dbReference type="InterPro" id="IPR036097">
    <property type="entry name" value="HisK_dim/P_sf"/>
</dbReference>
<evidence type="ECO:0000256" key="15">
    <source>
        <dbReference type="SAM" id="Coils"/>
    </source>
</evidence>
<dbReference type="Proteomes" id="UP001246473">
    <property type="component" value="Unassembled WGS sequence"/>
</dbReference>
<dbReference type="Gene3D" id="3.30.70.400">
    <property type="entry name" value="CheY-binding domain of CheA"/>
    <property type="match status" value="1"/>
</dbReference>
<dbReference type="CDD" id="cd00088">
    <property type="entry name" value="HPT"/>
    <property type="match status" value="1"/>
</dbReference>
<evidence type="ECO:0000313" key="20">
    <source>
        <dbReference type="EMBL" id="MDT8842033.1"/>
    </source>
</evidence>
<dbReference type="Pfam" id="PF02895">
    <property type="entry name" value="H-kinase_dim"/>
    <property type="match status" value="1"/>
</dbReference>
<evidence type="ECO:0000259" key="18">
    <source>
        <dbReference type="PROSITE" id="PS50851"/>
    </source>
</evidence>
<dbReference type="SUPFAM" id="SSF55874">
    <property type="entry name" value="ATPase domain of HSP90 chaperone/DNA topoisomerase II/histidine kinase"/>
    <property type="match status" value="1"/>
</dbReference>
<dbReference type="Gene3D" id="1.20.120.160">
    <property type="entry name" value="HPT domain"/>
    <property type="match status" value="1"/>
</dbReference>
<feature type="coiled-coil region" evidence="15">
    <location>
        <begin position="413"/>
        <end position="440"/>
    </location>
</feature>
<dbReference type="InterPro" id="IPR004358">
    <property type="entry name" value="Sig_transdc_His_kin-like_C"/>
</dbReference>
<dbReference type="PROSITE" id="PS50894">
    <property type="entry name" value="HPT"/>
    <property type="match status" value="1"/>
</dbReference>
<dbReference type="EMBL" id="JANSLM010000015">
    <property type="protein sequence ID" value="MDT8842033.1"/>
    <property type="molecule type" value="Genomic_DNA"/>
</dbReference>
<dbReference type="InterPro" id="IPR036890">
    <property type="entry name" value="HATPase_C_sf"/>
</dbReference>
<dbReference type="Gene3D" id="2.30.30.40">
    <property type="entry name" value="SH3 Domains"/>
    <property type="match status" value="1"/>
</dbReference>
<dbReference type="SUPFAM" id="SSF50341">
    <property type="entry name" value="CheW-like"/>
    <property type="match status" value="1"/>
</dbReference>
<keyword evidence="5" id="KW-0963">Cytoplasm</keyword>
<dbReference type="RefSeq" id="WP_106355138.1">
    <property type="nucleotide sequence ID" value="NZ_JANSLM010000015.1"/>
</dbReference>
<dbReference type="Gene3D" id="3.30.565.10">
    <property type="entry name" value="Histidine kinase-like ATPase, C-terminal domain"/>
    <property type="match status" value="1"/>
</dbReference>
<dbReference type="Pfam" id="PF09078">
    <property type="entry name" value="CheY-binding"/>
    <property type="match status" value="1"/>
</dbReference>
<dbReference type="GO" id="GO:0005524">
    <property type="term" value="F:ATP binding"/>
    <property type="evidence" value="ECO:0007669"/>
    <property type="project" value="UniProtKB-KW"/>
</dbReference>
<dbReference type="PANTHER" id="PTHR43395:SF10">
    <property type="entry name" value="CHEMOTAXIS PROTEIN CHEA"/>
    <property type="match status" value="1"/>
</dbReference>
<dbReference type="SMART" id="SM00387">
    <property type="entry name" value="HATPase_c"/>
    <property type="match status" value="1"/>
</dbReference>
<comment type="caution">
    <text evidence="20">The sequence shown here is derived from an EMBL/GenBank/DDBJ whole genome shotgun (WGS) entry which is preliminary data.</text>
</comment>
<feature type="compositionally biased region" description="Low complexity" evidence="16">
    <location>
        <begin position="287"/>
        <end position="317"/>
    </location>
</feature>
<comment type="catalytic activity">
    <reaction evidence="1">
        <text>ATP + protein L-histidine = ADP + protein N-phospho-L-histidine.</text>
        <dbReference type="EC" id="2.7.13.3"/>
    </reaction>
</comment>
<keyword evidence="11" id="KW-0067">ATP-binding</keyword>
<accession>A0AAP5QE09</accession>
<feature type="compositionally biased region" description="Low complexity" evidence="16">
    <location>
        <begin position="150"/>
        <end position="161"/>
    </location>
</feature>
<sequence length="767" mass="80956">MTLDITQFYQTFFDEADELLAQMEQLLLNLDIAHPDPEDLAAIFRAAHSIKGGAATFGFTALTETTHILESLLDRARNNELVLRKDMIDTFLETKDVLSGQLADYRASAEPDAAVAKAICAKLERLNTESRFDAEPVPMPTATPAPIPPAATATPLGAASAGQGGTPPEHVVEQAVQAAGEWTDGEPAQTGQAAGAGGDTGPHLKITLRGVGEKDQELLAEELGNLGDIVGRVKSGGDLTLWLQTDVTADDITAVCCFVIDESQILIGRGTAPADGTQQGEPGTPDAAESTPTPAAQAAQAVEVERAASSAPVAPTAAPAQAATHGLFDTASAPAATPVPVAAAPAAPAASAAAPAEQDRKAGRPAAAAGGAEGSSIRVGVEKVDQLINLVGELVITQAMLAETTSTFDPALHDRLFNGMAQLERNARDLQEAVMSIRMMPMDYVFSRFPRLVRDLAAKLGKEVELVTFGQATELDKSLIERIIDPLTHLVRNSLDHGIETVEARRAAGKDATGQLVLSAAHHGGNIVIEVSDDGAGLRRDKILAKAAKQGMQVSESMTDEEVWNLIFLPGFSTAEQVTDVSGRGVGMDVVKRNIQSMGGHVEITSHAGKGSTTRIVLPLTLAILDGMSVKVGNEIFILPLNFVMESLQPRAEDIYTVANGERVVRVRGEYLPLVALHEVFTVEDAKQEPTQGIVTIMQTEGRRFAMLIDELVGQQQVVVKNLETNYRKVHGISAATILGDGSVALIVDVAALNRETRHAHGAMSLA</sequence>
<dbReference type="PANTHER" id="PTHR43395">
    <property type="entry name" value="SENSOR HISTIDINE KINASE CHEA"/>
    <property type="match status" value="1"/>
</dbReference>